<evidence type="ECO:0000313" key="13">
    <source>
        <dbReference type="Proteomes" id="UP000015464"/>
    </source>
</evidence>
<dbReference type="OrthoDB" id="2382881at2759"/>
<evidence type="ECO:0000256" key="2">
    <source>
        <dbReference type="ARBA" id="ARBA00006375"/>
    </source>
</evidence>
<keyword evidence="3 10" id="KW-0813">Transport</keyword>
<keyword evidence="6 11" id="KW-1133">Transmembrane helix</keyword>
<evidence type="ECO:0000256" key="4">
    <source>
        <dbReference type="ARBA" id="ARBA00022692"/>
    </source>
</evidence>
<dbReference type="RefSeq" id="XP_013025653.1">
    <property type="nucleotide sequence ID" value="XM_013170199.1"/>
</dbReference>
<feature type="repeat" description="Solcar" evidence="9">
    <location>
        <begin position="13"/>
        <end position="95"/>
    </location>
</feature>
<dbReference type="InterPro" id="IPR023395">
    <property type="entry name" value="MCP_dom_sf"/>
</dbReference>
<protein>
    <submittedName>
        <fullName evidence="12">Carboxylic acid transporter</fullName>
    </submittedName>
</protein>
<dbReference type="STRING" id="653667.S9VTX5"/>
<dbReference type="EMBL" id="KE546995">
    <property type="protein sequence ID" value="EPY49629.1"/>
    <property type="molecule type" value="Genomic_DNA"/>
</dbReference>
<dbReference type="eggNOG" id="KOG0758">
    <property type="taxonomic scope" value="Eukaryota"/>
</dbReference>
<dbReference type="GO" id="GO:0022857">
    <property type="term" value="F:transmembrane transporter activity"/>
    <property type="evidence" value="ECO:0007669"/>
    <property type="project" value="TreeGrafter"/>
</dbReference>
<keyword evidence="5" id="KW-0677">Repeat</keyword>
<evidence type="ECO:0000256" key="8">
    <source>
        <dbReference type="ARBA" id="ARBA00023136"/>
    </source>
</evidence>
<evidence type="ECO:0000256" key="10">
    <source>
        <dbReference type="RuleBase" id="RU000488"/>
    </source>
</evidence>
<dbReference type="Proteomes" id="UP000015464">
    <property type="component" value="Unassembled WGS sequence"/>
</dbReference>
<evidence type="ECO:0000256" key="3">
    <source>
        <dbReference type="ARBA" id="ARBA00022448"/>
    </source>
</evidence>
<name>S9VTX5_SCHCR</name>
<dbReference type="HOGENOM" id="CLU_015166_4_0_1"/>
<evidence type="ECO:0000256" key="9">
    <source>
        <dbReference type="PROSITE-ProRule" id="PRU00282"/>
    </source>
</evidence>
<dbReference type="InterPro" id="IPR018108">
    <property type="entry name" value="MCP_transmembrane"/>
</dbReference>
<dbReference type="Gene3D" id="1.50.40.10">
    <property type="entry name" value="Mitochondrial carrier domain"/>
    <property type="match status" value="1"/>
</dbReference>
<reference evidence="12 13" key="1">
    <citation type="journal article" date="2011" name="Science">
        <title>Comparative functional genomics of the fission yeasts.</title>
        <authorList>
            <person name="Rhind N."/>
            <person name="Chen Z."/>
            <person name="Yassour M."/>
            <person name="Thompson D.A."/>
            <person name="Haas B.J."/>
            <person name="Habib N."/>
            <person name="Wapinski I."/>
            <person name="Roy S."/>
            <person name="Lin M.F."/>
            <person name="Heiman D.I."/>
            <person name="Young S.K."/>
            <person name="Furuya K."/>
            <person name="Guo Y."/>
            <person name="Pidoux A."/>
            <person name="Chen H.M."/>
            <person name="Robbertse B."/>
            <person name="Goldberg J.M."/>
            <person name="Aoki K."/>
            <person name="Bayne E.H."/>
            <person name="Berlin A.M."/>
            <person name="Desjardins C.A."/>
            <person name="Dobbs E."/>
            <person name="Dukaj L."/>
            <person name="Fan L."/>
            <person name="FitzGerald M.G."/>
            <person name="French C."/>
            <person name="Gujja S."/>
            <person name="Hansen K."/>
            <person name="Keifenheim D."/>
            <person name="Levin J.Z."/>
            <person name="Mosher R.A."/>
            <person name="Mueller C.A."/>
            <person name="Pfiffner J."/>
            <person name="Priest M."/>
            <person name="Russ C."/>
            <person name="Smialowska A."/>
            <person name="Swoboda P."/>
            <person name="Sykes S.M."/>
            <person name="Vaughn M."/>
            <person name="Vengrova S."/>
            <person name="Yoder R."/>
            <person name="Zeng Q."/>
            <person name="Allshire R."/>
            <person name="Baulcombe D."/>
            <person name="Birren B.W."/>
            <person name="Brown W."/>
            <person name="Ekwall K."/>
            <person name="Kellis M."/>
            <person name="Leatherwood J."/>
            <person name="Levin H."/>
            <person name="Margalit H."/>
            <person name="Martienssen R."/>
            <person name="Nieduszynski C.A."/>
            <person name="Spatafora J.W."/>
            <person name="Friedman N."/>
            <person name="Dalgaard J.Z."/>
            <person name="Baumann P."/>
            <person name="Niki H."/>
            <person name="Regev A."/>
            <person name="Nusbaum C."/>
        </authorList>
    </citation>
    <scope>NUCLEOTIDE SEQUENCE [LARGE SCALE GENOMIC DNA]</scope>
    <source>
        <strain evidence="13">OY26 / ATCC MYA-4695 / CBS 11777 / NBRC 106824 / NRRL Y48691</strain>
    </source>
</reference>
<accession>S9VTX5</accession>
<keyword evidence="4 9" id="KW-0812">Transmembrane</keyword>
<evidence type="ECO:0000256" key="7">
    <source>
        <dbReference type="ARBA" id="ARBA00023128"/>
    </source>
</evidence>
<evidence type="ECO:0000256" key="5">
    <source>
        <dbReference type="ARBA" id="ARBA00022737"/>
    </source>
</evidence>
<feature type="transmembrane region" description="Helical" evidence="11">
    <location>
        <begin position="212"/>
        <end position="232"/>
    </location>
</feature>
<dbReference type="PANTHER" id="PTHR45624">
    <property type="entry name" value="MITOCHONDRIAL BASIC AMINO ACIDS TRANSPORTER-RELATED"/>
    <property type="match status" value="1"/>
</dbReference>
<dbReference type="OMA" id="NRRMYRG"/>
<keyword evidence="8 9" id="KW-0472">Membrane</keyword>
<comment type="similarity">
    <text evidence="2 10">Belongs to the mitochondrial carrier (TC 2.A.29) family.</text>
</comment>
<sequence>MKTSEDKPSAQIHSSSTTFSSAVISSAVSNVIGFPLDSIKVRQQTYQFPTIRSCFQNAIQHEGWRGLYRGLTLPLVSATFSRSISFTLYDSFKHSFENTTPSIRYFLSGLCTGSLISLFACPFEYSKLYSQIHALLRRKDVQQYANTFVKPPQPPLSSFQSANDIVRRYGFCSLWNGYRYHLARDAFGSACYFAIYETFKGFLISNQVTPHFAYAFSGAFCGALSWILVFPIDTAKSIVQKNTLLAVKTPLSSIPWLSFSIYRGISISLMRSALINSCNFTLFEVLRDISFFQNI</sequence>
<organism evidence="12 13">
    <name type="scientific">Schizosaccharomyces cryophilus (strain OY26 / ATCC MYA-4695 / CBS 11777 / NBRC 106824 / NRRL Y48691)</name>
    <name type="common">Fission yeast</name>
    <dbReference type="NCBI Taxonomy" id="653667"/>
    <lineage>
        <taxon>Eukaryota</taxon>
        <taxon>Fungi</taxon>
        <taxon>Dikarya</taxon>
        <taxon>Ascomycota</taxon>
        <taxon>Taphrinomycotina</taxon>
        <taxon>Schizosaccharomycetes</taxon>
        <taxon>Schizosaccharomycetales</taxon>
        <taxon>Schizosaccharomycetaceae</taxon>
        <taxon>Schizosaccharomyces</taxon>
    </lineage>
</organism>
<evidence type="ECO:0000256" key="6">
    <source>
        <dbReference type="ARBA" id="ARBA00022989"/>
    </source>
</evidence>
<evidence type="ECO:0000256" key="1">
    <source>
        <dbReference type="ARBA" id="ARBA00004225"/>
    </source>
</evidence>
<dbReference type="PROSITE" id="PS50920">
    <property type="entry name" value="SOLCAR"/>
    <property type="match status" value="3"/>
</dbReference>
<gene>
    <name evidence="12" type="ORF">SPOG_01512</name>
</gene>
<dbReference type="GeneID" id="25035840"/>
<dbReference type="Pfam" id="PF00153">
    <property type="entry name" value="Mito_carr"/>
    <property type="match status" value="3"/>
</dbReference>
<evidence type="ECO:0000313" key="12">
    <source>
        <dbReference type="EMBL" id="EPY49629.1"/>
    </source>
</evidence>
<dbReference type="PANTHER" id="PTHR45624:SF9">
    <property type="entry name" value="CARRIER PROTEIN, PUTATIVE (AFU_ORTHOLOGUE AFUA_4G06390)-RELATED"/>
    <property type="match status" value="1"/>
</dbReference>
<evidence type="ECO:0000256" key="11">
    <source>
        <dbReference type="SAM" id="Phobius"/>
    </source>
</evidence>
<dbReference type="SUPFAM" id="SSF103506">
    <property type="entry name" value="Mitochondrial carrier"/>
    <property type="match status" value="1"/>
</dbReference>
<feature type="repeat" description="Solcar" evidence="9">
    <location>
        <begin position="209"/>
        <end position="289"/>
    </location>
</feature>
<keyword evidence="13" id="KW-1185">Reference proteome</keyword>
<dbReference type="InterPro" id="IPR050567">
    <property type="entry name" value="Mitochondrial_Carrier"/>
</dbReference>
<dbReference type="AlphaFoldDB" id="S9VTX5"/>
<keyword evidence="7" id="KW-0496">Mitochondrion</keyword>
<dbReference type="GO" id="GO:0031966">
    <property type="term" value="C:mitochondrial membrane"/>
    <property type="evidence" value="ECO:0007669"/>
    <property type="project" value="UniProtKB-SubCell"/>
</dbReference>
<feature type="repeat" description="Solcar" evidence="9">
    <location>
        <begin position="100"/>
        <end position="202"/>
    </location>
</feature>
<proteinExistence type="inferred from homology"/>
<comment type="subcellular location">
    <subcellularLocation>
        <location evidence="1">Mitochondrion membrane</location>
        <topology evidence="1">Multi-pass membrane protein</topology>
    </subcellularLocation>
</comment>